<protein>
    <submittedName>
        <fullName evidence="2">Uncharacterized protein</fullName>
    </submittedName>
</protein>
<feature type="compositionally biased region" description="Basic residues" evidence="1">
    <location>
        <begin position="672"/>
        <end position="686"/>
    </location>
</feature>
<feature type="region of interest" description="Disordered" evidence="1">
    <location>
        <begin position="96"/>
        <end position="170"/>
    </location>
</feature>
<dbReference type="RefSeq" id="XP_021875987.1">
    <property type="nucleotide sequence ID" value="XM_022030718.1"/>
</dbReference>
<evidence type="ECO:0000313" key="2">
    <source>
        <dbReference type="EMBL" id="ORY99753.1"/>
    </source>
</evidence>
<evidence type="ECO:0000256" key="1">
    <source>
        <dbReference type="SAM" id="MobiDB-lite"/>
    </source>
</evidence>
<feature type="compositionally biased region" description="Basic and acidic residues" evidence="1">
    <location>
        <begin position="592"/>
        <end position="634"/>
    </location>
</feature>
<reference evidence="2 3" key="1">
    <citation type="submission" date="2016-07" db="EMBL/GenBank/DDBJ databases">
        <title>Pervasive Adenine N6-methylation of Active Genes in Fungi.</title>
        <authorList>
            <consortium name="DOE Joint Genome Institute"/>
            <person name="Mondo S.J."/>
            <person name="Dannebaum R.O."/>
            <person name="Kuo R.C."/>
            <person name="Labutti K."/>
            <person name="Haridas S."/>
            <person name="Kuo A."/>
            <person name="Salamov A."/>
            <person name="Ahrendt S.R."/>
            <person name="Lipzen A."/>
            <person name="Sullivan W."/>
            <person name="Andreopoulos W.B."/>
            <person name="Clum A."/>
            <person name="Lindquist E."/>
            <person name="Daum C."/>
            <person name="Ramamoorthy G.K."/>
            <person name="Gryganskyi A."/>
            <person name="Culley D."/>
            <person name="Magnuson J.K."/>
            <person name="James T.Y."/>
            <person name="O'Malley M.A."/>
            <person name="Stajich J.E."/>
            <person name="Spatafora J.W."/>
            <person name="Visel A."/>
            <person name="Grigoriev I.V."/>
        </authorList>
    </citation>
    <scope>NUCLEOTIDE SEQUENCE [LARGE SCALE GENOMIC DNA]</scope>
    <source>
        <strain evidence="2 3">NRRL 3116</strain>
    </source>
</reference>
<accession>A0A1Y2G8M6</accession>
<evidence type="ECO:0000313" key="3">
    <source>
        <dbReference type="Proteomes" id="UP000193648"/>
    </source>
</evidence>
<feature type="region of interest" description="Disordered" evidence="1">
    <location>
        <begin position="550"/>
        <end position="814"/>
    </location>
</feature>
<feature type="compositionally biased region" description="Basic and acidic residues" evidence="1">
    <location>
        <begin position="757"/>
        <end position="767"/>
    </location>
</feature>
<organism evidence="2 3">
    <name type="scientific">Lobosporangium transversale</name>
    <dbReference type="NCBI Taxonomy" id="64571"/>
    <lineage>
        <taxon>Eukaryota</taxon>
        <taxon>Fungi</taxon>
        <taxon>Fungi incertae sedis</taxon>
        <taxon>Mucoromycota</taxon>
        <taxon>Mortierellomycotina</taxon>
        <taxon>Mortierellomycetes</taxon>
        <taxon>Mortierellales</taxon>
        <taxon>Mortierellaceae</taxon>
        <taxon>Lobosporangium</taxon>
    </lineage>
</organism>
<feature type="region of interest" description="Disordered" evidence="1">
    <location>
        <begin position="425"/>
        <end position="535"/>
    </location>
</feature>
<sequence>MVTLSLPASLAITPEKSEALIYAWVVFNGLPDFSTLQHIADKAGLQFEVVRYWFHCRLNLEGIQYALANTQAQSLHMPALDEYYKLEEFSLALQRDRTRHQTEHHQHHQHTTGQAELYKNQSKRRTKTTRPSPGSRKDTRRASHTPSMAEEVVTLSSDDEQITQTSAGRKKRRLSAAGVSCSSLAQYTEDLENGWLESISTNVSSSGKTKKTEIDQQGADSGAMISSAGINFQKPSKEAESQIVKRKAICLSSSDEETVEELVLEVGQAPLNRVNVPKVGENEKDFPQPRRQQGVNQNLAVVSMERNQFADISDMEKGTNEDAIPQLDYNQETPFDTFNLTIPSNPIPIAESSVITAQRDTDTFANEECIIWTVTNTYDEKISSMLDDTSWRHEFSSIKPMKRPKSTSNSMDGISPDVVIIEGSRPAEDSASTQGTLVVDGLDYTPPPNTIPRISQISFPDFTRKNKHLASKEAYHEQSRGRSRTRRENKTHRSAHYSRGRPQGRSRSRAVPSSYRSHSRMSLHHRDKSIEPDSNLREDRVDQWLSNYTISPDANGFGSMQEHRHGRSRRRASYHEDSFQSYSDDDDTVQSSRERYYFEDSRSRARTSSGRERYSDYKRSSSMKDEVYPDTNEKTKRRRHSTKAHRSHRSRSRHHRVKSDSDEESYTDYYKDRHRDRRSRKSHHRRTDSDSDTDDYDSREHRSRSNRYYRDHSKTREEIEPEIEESSRRRGDYCYPSSHNRANSPDNASSVTRRGRDRAQSRKRNDIPSDGSHTTYLEKHHDERESRKSNRRYSSHDKKSFVGHRPSNTTKDIEQSITNTPVEAPSKVKLIDIQAPSQPQVAPPSMLPNGGKRLFVVSQIVRPT</sequence>
<dbReference type="OrthoDB" id="2440850at2759"/>
<feature type="compositionally biased region" description="Basic residues" evidence="1">
    <location>
        <begin position="481"/>
        <end position="508"/>
    </location>
</feature>
<dbReference type="Proteomes" id="UP000193648">
    <property type="component" value="Unassembled WGS sequence"/>
</dbReference>
<dbReference type="GeneID" id="33572559"/>
<dbReference type="InParanoid" id="A0A1Y2G8M6"/>
<keyword evidence="3" id="KW-1185">Reference proteome</keyword>
<dbReference type="AlphaFoldDB" id="A0A1Y2G8M6"/>
<gene>
    <name evidence="2" type="ORF">BCR41DRAFT_426330</name>
</gene>
<dbReference type="EMBL" id="MCFF01000065">
    <property type="protein sequence ID" value="ORY99753.1"/>
    <property type="molecule type" value="Genomic_DNA"/>
</dbReference>
<feature type="compositionally biased region" description="Polar residues" evidence="1">
    <location>
        <begin position="737"/>
        <end position="752"/>
    </location>
</feature>
<comment type="caution">
    <text evidence="2">The sequence shown here is derived from an EMBL/GenBank/DDBJ whole genome shotgun (WGS) entry which is preliminary data.</text>
</comment>
<feature type="compositionally biased region" description="Basic and acidic residues" evidence="1">
    <location>
        <begin position="708"/>
        <end position="718"/>
    </location>
</feature>
<feature type="compositionally biased region" description="Basic and acidic residues" evidence="1">
    <location>
        <begin position="470"/>
        <end position="480"/>
    </location>
</feature>
<name>A0A1Y2G8M6_9FUNG</name>
<feature type="compositionally biased region" description="Basic and acidic residues" evidence="1">
    <location>
        <begin position="776"/>
        <end position="800"/>
    </location>
</feature>
<feature type="compositionally biased region" description="Basic residues" evidence="1">
    <location>
        <begin position="517"/>
        <end position="527"/>
    </location>
</feature>
<feature type="compositionally biased region" description="Basic residues" evidence="1">
    <location>
        <begin position="635"/>
        <end position="657"/>
    </location>
</feature>
<proteinExistence type="predicted"/>